<sequence length="43" mass="4709">MKSLESLKTAVILKALKEQGLTNRDIIDLAKVGDREALEGLVK</sequence>
<name>A0A0F9MNM0_9ZZZZ</name>
<proteinExistence type="predicted"/>
<gene>
    <name evidence="1" type="ORF">LCGC14_1360840</name>
</gene>
<comment type="caution">
    <text evidence="1">The sequence shown here is derived from an EMBL/GenBank/DDBJ whole genome shotgun (WGS) entry which is preliminary data.</text>
</comment>
<organism evidence="1">
    <name type="scientific">marine sediment metagenome</name>
    <dbReference type="NCBI Taxonomy" id="412755"/>
    <lineage>
        <taxon>unclassified sequences</taxon>
        <taxon>metagenomes</taxon>
        <taxon>ecological metagenomes</taxon>
    </lineage>
</organism>
<dbReference type="EMBL" id="LAZR01008503">
    <property type="protein sequence ID" value="KKM78360.1"/>
    <property type="molecule type" value="Genomic_DNA"/>
</dbReference>
<evidence type="ECO:0000313" key="1">
    <source>
        <dbReference type="EMBL" id="KKM78360.1"/>
    </source>
</evidence>
<reference evidence="1" key="1">
    <citation type="journal article" date="2015" name="Nature">
        <title>Complex archaea that bridge the gap between prokaryotes and eukaryotes.</title>
        <authorList>
            <person name="Spang A."/>
            <person name="Saw J.H."/>
            <person name="Jorgensen S.L."/>
            <person name="Zaremba-Niedzwiedzka K."/>
            <person name="Martijn J."/>
            <person name="Lind A.E."/>
            <person name="van Eijk R."/>
            <person name="Schleper C."/>
            <person name="Guy L."/>
            <person name="Ettema T.J."/>
        </authorList>
    </citation>
    <scope>NUCLEOTIDE SEQUENCE</scope>
</reference>
<dbReference type="AlphaFoldDB" id="A0A0F9MNM0"/>
<accession>A0A0F9MNM0</accession>
<protein>
    <submittedName>
        <fullName evidence="1">Uncharacterized protein</fullName>
    </submittedName>
</protein>